<organism evidence="1 2">
    <name type="scientific">Methylobrevis pamukkalensis</name>
    <dbReference type="NCBI Taxonomy" id="1439726"/>
    <lineage>
        <taxon>Bacteria</taxon>
        <taxon>Pseudomonadati</taxon>
        <taxon>Pseudomonadota</taxon>
        <taxon>Alphaproteobacteria</taxon>
        <taxon>Hyphomicrobiales</taxon>
        <taxon>Pleomorphomonadaceae</taxon>
        <taxon>Methylobrevis</taxon>
    </lineage>
</organism>
<sequence length="80" mass="8724">MTDEDVIRALPLWTGPVDIEPLSGGLSNRNYHVAAGGARHVVRLGDDLPFHHVFRAREAAVARAAHAPAFRRRCSMPGRG</sequence>
<evidence type="ECO:0000313" key="2">
    <source>
        <dbReference type="Proteomes" id="UP000094622"/>
    </source>
</evidence>
<dbReference type="AlphaFoldDB" id="A0A1E3H7H1"/>
<reference evidence="1 2" key="1">
    <citation type="submission" date="2016-07" db="EMBL/GenBank/DDBJ databases">
        <title>Draft Genome Sequence of Methylobrevis pamukkalensis PK2.</title>
        <authorList>
            <person name="Vasilenko O.V."/>
            <person name="Doronina N.V."/>
            <person name="Shmareva M.N."/>
            <person name="Tarlachkov S.V."/>
            <person name="Mustakhimov I."/>
            <person name="Trotsenko Y.A."/>
        </authorList>
    </citation>
    <scope>NUCLEOTIDE SEQUENCE [LARGE SCALE GENOMIC DNA]</scope>
    <source>
        <strain evidence="1 2">PK2</strain>
    </source>
</reference>
<name>A0A1E3H7H1_9HYPH</name>
<keyword evidence="2" id="KW-1185">Reference proteome</keyword>
<dbReference type="InterPro" id="IPR011009">
    <property type="entry name" value="Kinase-like_dom_sf"/>
</dbReference>
<gene>
    <name evidence="1" type="ORF">A6302_00342</name>
</gene>
<comment type="caution">
    <text evidence="1">The sequence shown here is derived from an EMBL/GenBank/DDBJ whole genome shotgun (WGS) entry which is preliminary data.</text>
</comment>
<protein>
    <submittedName>
        <fullName evidence="1">Uncharacterized protein</fullName>
    </submittedName>
</protein>
<dbReference type="EMBL" id="MCRJ01000004">
    <property type="protein sequence ID" value="ODN72277.1"/>
    <property type="molecule type" value="Genomic_DNA"/>
</dbReference>
<dbReference type="RefSeq" id="WP_342586187.1">
    <property type="nucleotide sequence ID" value="NZ_MCRJ01000004.1"/>
</dbReference>
<dbReference type="Gene3D" id="3.30.200.20">
    <property type="entry name" value="Phosphorylase Kinase, domain 1"/>
    <property type="match status" value="1"/>
</dbReference>
<evidence type="ECO:0000313" key="1">
    <source>
        <dbReference type="EMBL" id="ODN72277.1"/>
    </source>
</evidence>
<dbReference type="SUPFAM" id="SSF56112">
    <property type="entry name" value="Protein kinase-like (PK-like)"/>
    <property type="match status" value="1"/>
</dbReference>
<proteinExistence type="predicted"/>
<dbReference type="Proteomes" id="UP000094622">
    <property type="component" value="Unassembled WGS sequence"/>
</dbReference>
<accession>A0A1E3H7H1</accession>